<dbReference type="InterPro" id="IPR011527">
    <property type="entry name" value="ABC1_TM_dom"/>
</dbReference>
<dbReference type="PROSITE" id="PS00211">
    <property type="entry name" value="ABC_TRANSPORTER_1"/>
    <property type="match status" value="2"/>
</dbReference>
<evidence type="ECO:0000256" key="9">
    <source>
        <dbReference type="ARBA" id="ARBA00022989"/>
    </source>
</evidence>
<feature type="transmembrane region" description="Helical" evidence="12">
    <location>
        <begin position="770"/>
        <end position="796"/>
    </location>
</feature>
<keyword evidence="15" id="KW-1185">Reference proteome</keyword>
<dbReference type="InterPro" id="IPR039421">
    <property type="entry name" value="Type_1_exporter"/>
</dbReference>
<dbReference type="Gene3D" id="3.40.50.300">
    <property type="entry name" value="P-loop containing nucleotide triphosphate hydrolases"/>
    <property type="match status" value="2"/>
</dbReference>
<sequence length="1333" mass="147536">MAPNAKDSPLERGLESKWERDSKKSTVLAMPATVLPTSGSEGVLDDDEDGPKAMYTPTTFEKLINYLLCRGDLANQQLEVQPVSIGGLFRFSSKWDHVALAVGVLCAILSGISQPTLALISGRITNILITYSPTSKEFRDKAYENVYIFLGIGVLISFINFVQFMCFASVCSRVIAQMRHRYVKSILRQNAGWLDKNHSGTLTTRLSDDLERIREGIGDKLGLLIRGTAMYAAAIVISFIYEWRLAFFMLGVAPITCFCMSMMARKMTSTTMKELVGVGKAGAIAEESIMGVRTVQAFNAQEEMIGKYSDELAKGKKFAVEKGFWSGFFGGLFFCVLFAFLGCGMLLGAYLLKIGYVGSPGDVFIVVMSMLLGAYFLGLISPHLMVLLNARVAAAKIYQIIERIPHIDAYSEKGRKPSKCLGRVVFENVHFRYPSRKEQKVLNGINLVIEPGQTVALVGHSGCGKSTSVGLITRLYEAEQGKVTIDGENVNDLNIEWLRNVVGIVQQEPILFNNTVVENLRMGNPTLTKAQMEQVCKMANAHDFIMKMPMGYDTLIGDGGVQLSGGQKQRVAIARTLARDPKILLLDEATSALDAKSESIVQQALNNAAKGRSTIVIAHRLSTVRDANKIVVFEKGEIIEQGTHEELVELQGKYYKLVKAQQFQPEEDQIVQDGEDDGDEIDLGGEAHSTSEYYRQSSRSQNERISGRDAFIRNSTMHSSLSLESKLVGVIDSENLAFAQQVKKVMDEDEKIKAGYTDILKHSQGQYRTMILGVITAIIRGTELPGLTLAFGYVFAGFQMVPYTDGRMMHRMAMAVIVYSAIGVGCFIFQILSSIFFSVVSEELAMRFRVLSFQQILHQDASYFDNPAHTPGKLITRLASDAPNVKAVVDGRMLQVIYACTAIVGNIAIAFVFSWQVATIGTGLLIGLWLFMIFLGLFIMRKNIDLMKNNEAGRIAIETIENVKTIQLLTRMKYFYELYEEASKRQKHRELNKCWYEGINFTLTQSFIYFMLTIGYAVGIRVIYVGDKESNDVFRAIIAMLLGTVSVMNSSPYYPEFVKAKAAAGLLFNIIDRQPATGDHKAGEKMSVRGNILFEEVNFRYPQRPNNPIMTGLNFTAQRGQTVALVGPSGSGKSTCISMLERFYDTTGGFVRIDGKDLKALSLFDLRTQMALVGQEPRLFSGTIKENICFGLGDVPIEKIKEALVMSNADKFISQLPSGLDTEVGEKGSQLSGGQKQRIAIARAVVRNPKILLLDEATSALDSESEKAVQEALDRARAGRTCVTIAHRLSSIQNADMIVYIADGKVRESGTHAQLMARRGKYYKLVKEQDLTT</sequence>
<feature type="transmembrane region" description="Helical" evidence="12">
    <location>
        <begin position="324"/>
        <end position="351"/>
    </location>
</feature>
<dbReference type="CDD" id="cd18578">
    <property type="entry name" value="ABC_6TM_Pgp_ABCB1_D2_like"/>
    <property type="match status" value="1"/>
</dbReference>
<dbReference type="FunFam" id="1.20.1560.10:FF:000087">
    <property type="entry name" value="p-GlycoProtein related"/>
    <property type="match status" value="1"/>
</dbReference>
<feature type="transmembrane region" description="Helical" evidence="12">
    <location>
        <begin position="146"/>
        <end position="171"/>
    </location>
</feature>
<keyword evidence="5" id="KW-0677">Repeat</keyword>
<protein>
    <submittedName>
        <fullName evidence="16">Uncharacterized protein</fullName>
    </submittedName>
</protein>
<accession>A0AAF3EN52</accession>
<feature type="domain" description="ABC transporter" evidence="13">
    <location>
        <begin position="424"/>
        <end position="660"/>
    </location>
</feature>
<dbReference type="GO" id="GO:0005524">
    <property type="term" value="F:ATP binding"/>
    <property type="evidence" value="ECO:0007669"/>
    <property type="project" value="UniProtKB-KW"/>
</dbReference>
<dbReference type="PROSITE" id="PS50929">
    <property type="entry name" value="ABC_TM1F"/>
    <property type="match status" value="2"/>
</dbReference>
<evidence type="ECO:0000256" key="12">
    <source>
        <dbReference type="SAM" id="Phobius"/>
    </source>
</evidence>
<dbReference type="Proteomes" id="UP000887575">
    <property type="component" value="Unassembled WGS sequence"/>
</dbReference>
<keyword evidence="6" id="KW-0547">Nucleotide-binding</keyword>
<evidence type="ECO:0000313" key="15">
    <source>
        <dbReference type="Proteomes" id="UP000887575"/>
    </source>
</evidence>
<feature type="domain" description="ABC transmembrane type-1" evidence="14">
    <location>
        <begin position="771"/>
        <end position="1059"/>
    </location>
</feature>
<feature type="transmembrane region" description="Helical" evidence="12">
    <location>
        <begin position="816"/>
        <end position="840"/>
    </location>
</feature>
<feature type="compositionally biased region" description="Basic and acidic residues" evidence="11">
    <location>
        <begin position="8"/>
        <end position="24"/>
    </location>
</feature>
<dbReference type="PROSITE" id="PS50893">
    <property type="entry name" value="ABC_TRANSPORTER_2"/>
    <property type="match status" value="2"/>
</dbReference>
<feature type="transmembrane region" description="Helical" evidence="12">
    <location>
        <begin position="363"/>
        <end position="388"/>
    </location>
</feature>
<evidence type="ECO:0000256" key="1">
    <source>
        <dbReference type="ARBA" id="ARBA00004651"/>
    </source>
</evidence>
<feature type="transmembrane region" description="Helical" evidence="12">
    <location>
        <begin position="247"/>
        <end position="264"/>
    </location>
</feature>
<comment type="similarity">
    <text evidence="2">Belongs to the ABC transporter superfamily. ABCB family. Multidrug resistance exporter (TC 3.A.1.201) subfamily.</text>
</comment>
<evidence type="ECO:0000259" key="14">
    <source>
        <dbReference type="PROSITE" id="PS50929"/>
    </source>
</evidence>
<evidence type="ECO:0000256" key="3">
    <source>
        <dbReference type="ARBA" id="ARBA00022475"/>
    </source>
</evidence>
<feature type="transmembrane region" description="Helical" evidence="12">
    <location>
        <begin position="920"/>
        <end position="940"/>
    </location>
</feature>
<dbReference type="SUPFAM" id="SSF90123">
    <property type="entry name" value="ABC transporter transmembrane region"/>
    <property type="match status" value="2"/>
</dbReference>
<dbReference type="CDD" id="cd03249">
    <property type="entry name" value="ABC_MTABC3_MDL1_MDL2"/>
    <property type="match status" value="2"/>
</dbReference>
<feature type="domain" description="ABC transporter" evidence="13">
    <location>
        <begin position="1092"/>
        <end position="1328"/>
    </location>
</feature>
<feature type="region of interest" description="Disordered" evidence="11">
    <location>
        <begin position="1"/>
        <end position="51"/>
    </location>
</feature>
<reference evidence="16" key="1">
    <citation type="submission" date="2024-02" db="UniProtKB">
        <authorList>
            <consortium name="WormBaseParasite"/>
        </authorList>
    </citation>
    <scope>IDENTIFICATION</scope>
</reference>
<dbReference type="PANTHER" id="PTHR43394:SF27">
    <property type="entry name" value="ATP-DEPENDENT TRANSLOCASE ABCB1-LIKE"/>
    <property type="match status" value="1"/>
</dbReference>
<dbReference type="GO" id="GO:0005743">
    <property type="term" value="C:mitochondrial inner membrane"/>
    <property type="evidence" value="ECO:0007669"/>
    <property type="project" value="TreeGrafter"/>
</dbReference>
<evidence type="ECO:0000256" key="6">
    <source>
        <dbReference type="ARBA" id="ARBA00022741"/>
    </source>
</evidence>
<evidence type="ECO:0000256" key="11">
    <source>
        <dbReference type="SAM" id="MobiDB-lite"/>
    </source>
</evidence>
<dbReference type="FunFam" id="1.20.1560.10:FF:000146">
    <property type="entry name" value="p-GlycoProtein related"/>
    <property type="match status" value="1"/>
</dbReference>
<evidence type="ECO:0000256" key="10">
    <source>
        <dbReference type="ARBA" id="ARBA00023136"/>
    </source>
</evidence>
<dbReference type="InterPro" id="IPR027417">
    <property type="entry name" value="P-loop_NTPase"/>
</dbReference>
<keyword evidence="7" id="KW-0067">ATP-binding</keyword>
<dbReference type="Pfam" id="PF00664">
    <property type="entry name" value="ABC_membrane"/>
    <property type="match status" value="2"/>
</dbReference>
<dbReference type="SMART" id="SM00382">
    <property type="entry name" value="AAA"/>
    <property type="match status" value="2"/>
</dbReference>
<dbReference type="InterPro" id="IPR003439">
    <property type="entry name" value="ABC_transporter-like_ATP-bd"/>
</dbReference>
<evidence type="ECO:0000256" key="7">
    <source>
        <dbReference type="ARBA" id="ARBA00022840"/>
    </source>
</evidence>
<evidence type="ECO:0000256" key="4">
    <source>
        <dbReference type="ARBA" id="ARBA00022692"/>
    </source>
</evidence>
<evidence type="ECO:0000256" key="2">
    <source>
        <dbReference type="ARBA" id="ARBA00007577"/>
    </source>
</evidence>
<feature type="transmembrane region" description="Helical" evidence="12">
    <location>
        <begin position="98"/>
        <end position="120"/>
    </location>
</feature>
<dbReference type="WBParaSite" id="MBELARI_LOCUS15481">
    <property type="protein sequence ID" value="MBELARI_LOCUS15481"/>
    <property type="gene ID" value="MBELARI_LOCUS15481"/>
</dbReference>
<dbReference type="Gene3D" id="1.20.1560.10">
    <property type="entry name" value="ABC transporter type 1, transmembrane domain"/>
    <property type="match status" value="1"/>
</dbReference>
<dbReference type="PANTHER" id="PTHR43394">
    <property type="entry name" value="ATP-DEPENDENT PERMEASE MDL1, MITOCHONDRIAL"/>
    <property type="match status" value="1"/>
</dbReference>
<organism evidence="15 16">
    <name type="scientific">Mesorhabditis belari</name>
    <dbReference type="NCBI Taxonomy" id="2138241"/>
    <lineage>
        <taxon>Eukaryota</taxon>
        <taxon>Metazoa</taxon>
        <taxon>Ecdysozoa</taxon>
        <taxon>Nematoda</taxon>
        <taxon>Chromadorea</taxon>
        <taxon>Rhabditida</taxon>
        <taxon>Rhabditina</taxon>
        <taxon>Rhabditomorpha</taxon>
        <taxon>Rhabditoidea</taxon>
        <taxon>Rhabditidae</taxon>
        <taxon>Mesorhabditinae</taxon>
        <taxon>Mesorhabditis</taxon>
    </lineage>
</organism>
<dbReference type="FunFam" id="1.20.1560.10:FF:000090">
    <property type="entry name" value="p-GlycoProtein related"/>
    <property type="match status" value="1"/>
</dbReference>
<dbReference type="SUPFAM" id="SSF52540">
    <property type="entry name" value="P-loop containing nucleoside triphosphate hydrolases"/>
    <property type="match status" value="2"/>
</dbReference>
<feature type="transmembrane region" description="Helical" evidence="12">
    <location>
        <begin position="896"/>
        <end position="914"/>
    </location>
</feature>
<dbReference type="GO" id="GO:0016887">
    <property type="term" value="F:ATP hydrolysis activity"/>
    <property type="evidence" value="ECO:0007669"/>
    <property type="project" value="InterPro"/>
</dbReference>
<dbReference type="InterPro" id="IPR017871">
    <property type="entry name" value="ABC_transporter-like_CS"/>
</dbReference>
<proteinExistence type="inferred from homology"/>
<dbReference type="InterPro" id="IPR003593">
    <property type="entry name" value="AAA+_ATPase"/>
</dbReference>
<evidence type="ECO:0000313" key="16">
    <source>
        <dbReference type="WBParaSite" id="MBELARI_LOCUS15481"/>
    </source>
</evidence>
<dbReference type="GO" id="GO:0009636">
    <property type="term" value="P:response to toxic substance"/>
    <property type="evidence" value="ECO:0007669"/>
    <property type="project" value="UniProtKB-ARBA"/>
</dbReference>
<dbReference type="GO" id="GO:0005886">
    <property type="term" value="C:plasma membrane"/>
    <property type="evidence" value="ECO:0007669"/>
    <property type="project" value="UniProtKB-SubCell"/>
</dbReference>
<keyword evidence="9 12" id="KW-1133">Transmembrane helix</keyword>
<feature type="transmembrane region" description="Helical" evidence="12">
    <location>
        <begin position="221"/>
        <end position="241"/>
    </location>
</feature>
<keyword evidence="8" id="KW-1278">Translocase</keyword>
<dbReference type="GO" id="GO:0090374">
    <property type="term" value="P:oligopeptide export from mitochondrion"/>
    <property type="evidence" value="ECO:0007669"/>
    <property type="project" value="TreeGrafter"/>
</dbReference>
<evidence type="ECO:0000256" key="5">
    <source>
        <dbReference type="ARBA" id="ARBA00022737"/>
    </source>
</evidence>
<dbReference type="InterPro" id="IPR036640">
    <property type="entry name" value="ABC1_TM_sf"/>
</dbReference>
<comment type="subcellular location">
    <subcellularLocation>
        <location evidence="1">Cell membrane</location>
        <topology evidence="1">Multi-pass membrane protein</topology>
    </subcellularLocation>
</comment>
<keyword evidence="4 12" id="KW-0812">Transmembrane</keyword>
<feature type="transmembrane region" description="Helical" evidence="12">
    <location>
        <begin position="1007"/>
        <end position="1024"/>
    </location>
</feature>
<evidence type="ECO:0000259" key="13">
    <source>
        <dbReference type="PROSITE" id="PS50893"/>
    </source>
</evidence>
<evidence type="ECO:0000256" key="8">
    <source>
        <dbReference type="ARBA" id="ARBA00022967"/>
    </source>
</evidence>
<dbReference type="Pfam" id="PF00005">
    <property type="entry name" value="ABC_tran"/>
    <property type="match status" value="2"/>
</dbReference>
<keyword evidence="3" id="KW-1003">Cell membrane</keyword>
<dbReference type="CDD" id="cd18577">
    <property type="entry name" value="ABC_6TM_Pgp_ABCB1_D1_like"/>
    <property type="match status" value="1"/>
</dbReference>
<feature type="domain" description="ABC transmembrane type-1" evidence="14">
    <location>
        <begin position="101"/>
        <end position="389"/>
    </location>
</feature>
<keyword evidence="10 12" id="KW-0472">Membrane</keyword>
<name>A0AAF3EN52_9BILA</name>
<dbReference type="FunFam" id="3.40.50.300:FF:001370">
    <property type="entry name" value="p-GlycoProtein related"/>
    <property type="match status" value="2"/>
</dbReference>
<dbReference type="GO" id="GO:0015421">
    <property type="term" value="F:ABC-type oligopeptide transporter activity"/>
    <property type="evidence" value="ECO:0007669"/>
    <property type="project" value="TreeGrafter"/>
</dbReference>